<reference evidence="1" key="1">
    <citation type="submission" date="2021-05" db="EMBL/GenBank/DDBJ databases">
        <authorList>
            <person name="Alioto T."/>
            <person name="Alioto T."/>
            <person name="Gomez Garrido J."/>
        </authorList>
    </citation>
    <scope>NUCLEOTIDE SEQUENCE</scope>
</reference>
<dbReference type="AlphaFoldDB" id="A0A8D8Q7H6"/>
<dbReference type="EMBL" id="HBUF01062550">
    <property type="protein sequence ID" value="CAG6626427.1"/>
    <property type="molecule type" value="Transcribed_RNA"/>
</dbReference>
<evidence type="ECO:0000313" key="1">
    <source>
        <dbReference type="EMBL" id="CAG6626427.1"/>
    </source>
</evidence>
<protein>
    <submittedName>
        <fullName evidence="1">Uncharacterized protein</fullName>
    </submittedName>
</protein>
<organism evidence="1">
    <name type="scientific">Cacopsylla melanoneura</name>
    <dbReference type="NCBI Taxonomy" id="428564"/>
    <lineage>
        <taxon>Eukaryota</taxon>
        <taxon>Metazoa</taxon>
        <taxon>Ecdysozoa</taxon>
        <taxon>Arthropoda</taxon>
        <taxon>Hexapoda</taxon>
        <taxon>Insecta</taxon>
        <taxon>Pterygota</taxon>
        <taxon>Neoptera</taxon>
        <taxon>Paraneoptera</taxon>
        <taxon>Hemiptera</taxon>
        <taxon>Sternorrhyncha</taxon>
        <taxon>Psylloidea</taxon>
        <taxon>Psyllidae</taxon>
        <taxon>Psyllinae</taxon>
        <taxon>Cacopsylla</taxon>
    </lineage>
</organism>
<accession>A0A8D8Q7H6</accession>
<name>A0A8D8Q7H6_9HEMI</name>
<sequence>MTYFGFLSYKKKSAFSTNLGFRQKIEIPVLWEKNYFRKKERTKNRREEEELENEAENFPGKEIRTISSALGIRQRPHLDTRVLRSTSIGQIPLRHTQPV</sequence>
<proteinExistence type="predicted"/>